<name>A0AAV4AXG3_9GAST</name>
<protein>
    <submittedName>
        <fullName evidence="1">Uncharacterized protein</fullName>
    </submittedName>
</protein>
<evidence type="ECO:0000313" key="1">
    <source>
        <dbReference type="EMBL" id="GFO11221.1"/>
    </source>
</evidence>
<dbReference type="EMBL" id="BLXT01004237">
    <property type="protein sequence ID" value="GFO11221.1"/>
    <property type="molecule type" value="Genomic_DNA"/>
</dbReference>
<gene>
    <name evidence="1" type="ORF">PoB_003772600</name>
</gene>
<comment type="caution">
    <text evidence="1">The sequence shown here is derived from an EMBL/GenBank/DDBJ whole genome shotgun (WGS) entry which is preliminary data.</text>
</comment>
<dbReference type="Proteomes" id="UP000735302">
    <property type="component" value="Unassembled WGS sequence"/>
</dbReference>
<dbReference type="AlphaFoldDB" id="A0AAV4AXG3"/>
<sequence>MTNSPRNLPRMPQPTTRLLETTDHMAQRYNKQVFRRTVTVIFSPGWKTISSAGSVNMYGKFVRLICSDTGSCTHLFRANTILWLAIGNKIVTCSIGRQ</sequence>
<proteinExistence type="predicted"/>
<accession>A0AAV4AXG3</accession>
<keyword evidence="2" id="KW-1185">Reference proteome</keyword>
<reference evidence="1 2" key="1">
    <citation type="journal article" date="2021" name="Elife">
        <title>Chloroplast acquisition without the gene transfer in kleptoplastic sea slugs, Plakobranchus ocellatus.</title>
        <authorList>
            <person name="Maeda T."/>
            <person name="Takahashi S."/>
            <person name="Yoshida T."/>
            <person name="Shimamura S."/>
            <person name="Takaki Y."/>
            <person name="Nagai Y."/>
            <person name="Toyoda A."/>
            <person name="Suzuki Y."/>
            <person name="Arimoto A."/>
            <person name="Ishii H."/>
            <person name="Satoh N."/>
            <person name="Nishiyama T."/>
            <person name="Hasebe M."/>
            <person name="Maruyama T."/>
            <person name="Minagawa J."/>
            <person name="Obokata J."/>
            <person name="Shigenobu S."/>
        </authorList>
    </citation>
    <scope>NUCLEOTIDE SEQUENCE [LARGE SCALE GENOMIC DNA]</scope>
</reference>
<evidence type="ECO:0000313" key="2">
    <source>
        <dbReference type="Proteomes" id="UP000735302"/>
    </source>
</evidence>
<organism evidence="1 2">
    <name type="scientific">Plakobranchus ocellatus</name>
    <dbReference type="NCBI Taxonomy" id="259542"/>
    <lineage>
        <taxon>Eukaryota</taxon>
        <taxon>Metazoa</taxon>
        <taxon>Spiralia</taxon>
        <taxon>Lophotrochozoa</taxon>
        <taxon>Mollusca</taxon>
        <taxon>Gastropoda</taxon>
        <taxon>Heterobranchia</taxon>
        <taxon>Euthyneura</taxon>
        <taxon>Panpulmonata</taxon>
        <taxon>Sacoglossa</taxon>
        <taxon>Placobranchoidea</taxon>
        <taxon>Plakobranchidae</taxon>
        <taxon>Plakobranchus</taxon>
    </lineage>
</organism>